<evidence type="ECO:0000256" key="1">
    <source>
        <dbReference type="SAM" id="SignalP"/>
    </source>
</evidence>
<protein>
    <submittedName>
        <fullName evidence="3">NMT1/THI5 family protein</fullName>
    </submittedName>
</protein>
<dbReference type="Pfam" id="PF09084">
    <property type="entry name" value="NMT1"/>
    <property type="match status" value="1"/>
</dbReference>
<sequence length="334" mass="34854">MLMKSLAIAAAAAISATAALAETKTPFTLDWKFEGPSAAYFAAADNGHFAAAGLDVEISAGKGSLDAIPKVATGAFPFGFADINSLVKFLDQNPGAPVTAVMMIYDKPPFAVVGRKSLGVETPKDLEGKVLGAPPPDGAWAQFPPFASANDLDVSAITVEPVGFPTREPMLAEGKVAAVTGFSFSSFLNLVRLGVPEDDISTILMADYGLSLYGNAIIVNTEFAEANPDLVKGFLGAVAAGWKDVIADPAAGAAMVAKRNPAADVDLEAWRLKLAIDDNVATDYVMENGMGGIDAERMEAALAQIGETYEFKSAPDASLYFTDAYLPEGNFALK</sequence>
<dbReference type="EMBL" id="AQQY01000010">
    <property type="protein sequence ID" value="KCV81196.1"/>
    <property type="molecule type" value="Genomic_DNA"/>
</dbReference>
<feature type="chain" id="PRO_5001571286" evidence="1">
    <location>
        <begin position="22"/>
        <end position="334"/>
    </location>
</feature>
<dbReference type="InterPro" id="IPR015168">
    <property type="entry name" value="SsuA/THI5"/>
</dbReference>
<dbReference type="PATRIC" id="fig|1461693.3.peg.2732"/>
<feature type="domain" description="SsuA/THI5-like" evidence="2">
    <location>
        <begin position="38"/>
        <end position="250"/>
    </location>
</feature>
<evidence type="ECO:0000313" key="3">
    <source>
        <dbReference type="EMBL" id="KCV81196.1"/>
    </source>
</evidence>
<dbReference type="OrthoDB" id="9815602at2"/>
<dbReference type="GO" id="GO:0009228">
    <property type="term" value="P:thiamine biosynthetic process"/>
    <property type="evidence" value="ECO:0007669"/>
    <property type="project" value="InterPro"/>
</dbReference>
<dbReference type="RefSeq" id="WP_035252465.1">
    <property type="nucleotide sequence ID" value="NZ_AQQY01000010.1"/>
</dbReference>
<keyword evidence="1" id="KW-0732">Signal</keyword>
<gene>
    <name evidence="3" type="ORF">ATO10_13484</name>
</gene>
<reference evidence="3 4" key="1">
    <citation type="submission" date="2013-04" db="EMBL/GenBank/DDBJ databases">
        <title>Shimia sp. 22II-S11-Z10 Genome Sequencing.</title>
        <authorList>
            <person name="Lai Q."/>
            <person name="Li G."/>
            <person name="Shao Z."/>
        </authorList>
    </citation>
    <scope>NUCLEOTIDE SEQUENCE [LARGE SCALE GENOMIC DNA]</scope>
    <source>
        <strain evidence="4">22II-S11-Z10</strain>
    </source>
</reference>
<organism evidence="3 4">
    <name type="scientific">Actibacterium atlanticum</name>
    <dbReference type="NCBI Taxonomy" id="1461693"/>
    <lineage>
        <taxon>Bacteria</taxon>
        <taxon>Pseudomonadati</taxon>
        <taxon>Pseudomonadota</taxon>
        <taxon>Alphaproteobacteria</taxon>
        <taxon>Rhodobacterales</taxon>
        <taxon>Roseobacteraceae</taxon>
        <taxon>Actibacterium</taxon>
    </lineage>
</organism>
<proteinExistence type="predicted"/>
<dbReference type="InterPro" id="IPR027939">
    <property type="entry name" value="NMT1/THI5"/>
</dbReference>
<evidence type="ECO:0000259" key="2">
    <source>
        <dbReference type="Pfam" id="PF09084"/>
    </source>
</evidence>
<dbReference type="AlphaFoldDB" id="A0A058ZK85"/>
<dbReference type="PANTHER" id="PTHR31528:SF15">
    <property type="entry name" value="RIBOFLAVIN-BINDING PROTEIN RIBY"/>
    <property type="match status" value="1"/>
</dbReference>
<name>A0A058ZK85_9RHOB</name>
<dbReference type="PANTHER" id="PTHR31528">
    <property type="entry name" value="4-AMINO-5-HYDROXYMETHYL-2-METHYLPYRIMIDINE PHOSPHATE SYNTHASE THI11-RELATED"/>
    <property type="match status" value="1"/>
</dbReference>
<keyword evidence="4" id="KW-1185">Reference proteome</keyword>
<accession>A0A058ZK85</accession>
<dbReference type="STRING" id="1461693.ATO10_13484"/>
<feature type="signal peptide" evidence="1">
    <location>
        <begin position="1"/>
        <end position="21"/>
    </location>
</feature>
<dbReference type="Proteomes" id="UP000024836">
    <property type="component" value="Unassembled WGS sequence"/>
</dbReference>
<comment type="caution">
    <text evidence="3">The sequence shown here is derived from an EMBL/GenBank/DDBJ whole genome shotgun (WGS) entry which is preliminary data.</text>
</comment>
<dbReference type="Gene3D" id="3.40.190.10">
    <property type="entry name" value="Periplasmic binding protein-like II"/>
    <property type="match status" value="2"/>
</dbReference>
<dbReference type="SUPFAM" id="SSF53850">
    <property type="entry name" value="Periplasmic binding protein-like II"/>
    <property type="match status" value="1"/>
</dbReference>
<evidence type="ECO:0000313" key="4">
    <source>
        <dbReference type="Proteomes" id="UP000024836"/>
    </source>
</evidence>
<dbReference type="eggNOG" id="COG0715">
    <property type="taxonomic scope" value="Bacteria"/>
</dbReference>